<dbReference type="KEGG" id="paeb:NCGM1900_5926"/>
<evidence type="ECO:0000313" key="1">
    <source>
        <dbReference type="EMBL" id="RCI76297.1"/>
    </source>
</evidence>
<name>A0A2R4BG16_PSEAI</name>
<sequence>MRNLVTLSDSIGGNLTGAGFALETIANLLGADGSEHFLNKDHINGLVHAVLTISVYVKDAGYSLCEAAEIAQEGGAQ</sequence>
<dbReference type="Proteomes" id="UP001297540">
    <property type="component" value="Chromosome"/>
</dbReference>
<dbReference type="AlphaFoldDB" id="A0A2R4BG16"/>
<protein>
    <submittedName>
        <fullName evidence="1">Uncharacterized protein</fullName>
    </submittedName>
</protein>
<dbReference type="EMBL" id="CP136986">
    <property type="protein sequence ID" value="WOS77666.1"/>
    <property type="molecule type" value="Genomic_DNA"/>
</dbReference>
<organism evidence="1 3">
    <name type="scientific">Pseudomonas aeruginosa</name>
    <dbReference type="NCBI Taxonomy" id="287"/>
    <lineage>
        <taxon>Bacteria</taxon>
        <taxon>Pseudomonadati</taxon>
        <taxon>Pseudomonadota</taxon>
        <taxon>Gammaproteobacteria</taxon>
        <taxon>Pseudomonadales</taxon>
        <taxon>Pseudomonadaceae</taxon>
        <taxon>Pseudomonas</taxon>
    </lineage>
</organism>
<reference evidence="1 3" key="1">
    <citation type="submission" date="2018-07" db="EMBL/GenBank/DDBJ databases">
        <title>Mechanisms of high-level aminoglycoside resistance among Gram-negative pathogens in Brazil.</title>
        <authorList>
            <person name="Ballaben A.S."/>
            <person name="Darini A.L.C."/>
            <person name="Doi Y."/>
        </authorList>
    </citation>
    <scope>NUCLEOTIDE SEQUENCE [LARGE SCALE GENOMIC DNA]</scope>
    <source>
        <strain evidence="1 3">B2-305</strain>
    </source>
</reference>
<reference evidence="2" key="2">
    <citation type="submission" date="2023-06" db="EMBL/GenBank/DDBJ databases">
        <authorList>
            <consortium name="Clinical and Environmental Microbiology Branch: Whole genome sequencing antimicrobial resistance pathogens in the healthcare setting"/>
        </authorList>
    </citation>
    <scope>NUCLEOTIDE SEQUENCE</scope>
    <source>
        <strain evidence="2">2021CK-01020</strain>
    </source>
</reference>
<proteinExistence type="predicted"/>
<dbReference type="RefSeq" id="WP_003096141.1">
    <property type="nucleotide sequence ID" value="NZ_AP014622.1"/>
</dbReference>
<gene>
    <name evidence="1" type="ORF">DT376_03165</name>
    <name evidence="2" type="ORF">L4V69_35145</name>
</gene>
<reference evidence="2" key="3">
    <citation type="submission" date="2023-10" db="EMBL/GenBank/DDBJ databases">
        <title>Pathogen: clinical or host-associated sample.</title>
        <authorList>
            <person name="Hergert J."/>
            <person name="Casey R."/>
            <person name="Wagner J."/>
            <person name="Young E.L."/>
            <person name="Oakeson K.F."/>
        </authorList>
    </citation>
    <scope>NUCLEOTIDE SEQUENCE</scope>
    <source>
        <strain evidence="2">2021CK-01020</strain>
    </source>
</reference>
<evidence type="ECO:0000313" key="2">
    <source>
        <dbReference type="EMBL" id="WOS77666.1"/>
    </source>
</evidence>
<evidence type="ECO:0000313" key="3">
    <source>
        <dbReference type="Proteomes" id="UP000253594"/>
    </source>
</evidence>
<dbReference type="EMBL" id="QORE01000051">
    <property type="protein sequence ID" value="RCI76297.1"/>
    <property type="molecule type" value="Genomic_DNA"/>
</dbReference>
<accession>A0A2R4BG16</accession>
<dbReference type="Proteomes" id="UP000253594">
    <property type="component" value="Unassembled WGS sequence"/>
</dbReference>